<accession>A0A6G1EUU2</accession>
<reference evidence="1 2" key="1">
    <citation type="submission" date="2019-11" db="EMBL/GenBank/DDBJ databases">
        <title>Whole genome sequence of Oryza granulata.</title>
        <authorList>
            <person name="Li W."/>
        </authorList>
    </citation>
    <scope>NUCLEOTIDE SEQUENCE [LARGE SCALE GENOMIC DNA]</scope>
    <source>
        <strain evidence="2">cv. Menghai</strain>
        <tissue evidence="1">Leaf</tissue>
    </source>
</reference>
<keyword evidence="2" id="KW-1185">Reference proteome</keyword>
<gene>
    <name evidence="1" type="ORF">E2562_003189</name>
</gene>
<organism evidence="1 2">
    <name type="scientific">Oryza meyeriana var. granulata</name>
    <dbReference type="NCBI Taxonomy" id="110450"/>
    <lineage>
        <taxon>Eukaryota</taxon>
        <taxon>Viridiplantae</taxon>
        <taxon>Streptophyta</taxon>
        <taxon>Embryophyta</taxon>
        <taxon>Tracheophyta</taxon>
        <taxon>Spermatophyta</taxon>
        <taxon>Magnoliopsida</taxon>
        <taxon>Liliopsida</taxon>
        <taxon>Poales</taxon>
        <taxon>Poaceae</taxon>
        <taxon>BOP clade</taxon>
        <taxon>Oryzoideae</taxon>
        <taxon>Oryzeae</taxon>
        <taxon>Oryzinae</taxon>
        <taxon>Oryza</taxon>
        <taxon>Oryza meyeriana</taxon>
    </lineage>
</organism>
<dbReference type="Proteomes" id="UP000479710">
    <property type="component" value="Unassembled WGS sequence"/>
</dbReference>
<comment type="caution">
    <text evidence="1">The sequence shown here is derived from an EMBL/GenBank/DDBJ whole genome shotgun (WGS) entry which is preliminary data.</text>
</comment>
<evidence type="ECO:0000313" key="1">
    <source>
        <dbReference type="EMBL" id="KAF0928369.1"/>
    </source>
</evidence>
<evidence type="ECO:0000313" key="2">
    <source>
        <dbReference type="Proteomes" id="UP000479710"/>
    </source>
</evidence>
<proteinExistence type="predicted"/>
<dbReference type="AlphaFoldDB" id="A0A6G1EUU2"/>
<sequence length="108" mass="11529">MHGSALSSSLAASIGRLRRLLSVSLLRRYPTLTRCLLYLHASLDLISYTHHLFDHACPGGRLPVELPHHSCSDPTMAAAGNVLVMAAPDDAPDATLLGTPDLEAELGF</sequence>
<dbReference type="EMBL" id="SPHZ02000002">
    <property type="protein sequence ID" value="KAF0928369.1"/>
    <property type="molecule type" value="Genomic_DNA"/>
</dbReference>
<name>A0A6G1EUU2_9ORYZ</name>
<protein>
    <submittedName>
        <fullName evidence="1">Uncharacterized protein</fullName>
    </submittedName>
</protein>